<organism evidence="4 5">
    <name type="scientific">Agaricicola taiwanensis</name>
    <dbReference type="NCBI Taxonomy" id="591372"/>
    <lineage>
        <taxon>Bacteria</taxon>
        <taxon>Pseudomonadati</taxon>
        <taxon>Pseudomonadota</taxon>
        <taxon>Alphaproteobacteria</taxon>
        <taxon>Rhodobacterales</taxon>
        <taxon>Paracoccaceae</taxon>
        <taxon>Agaricicola</taxon>
    </lineage>
</organism>
<feature type="domain" description="Transglycosylase SLT" evidence="3">
    <location>
        <begin position="114"/>
        <end position="225"/>
    </location>
</feature>
<evidence type="ECO:0000313" key="5">
    <source>
        <dbReference type="Proteomes" id="UP000602745"/>
    </source>
</evidence>
<dbReference type="InterPro" id="IPR023346">
    <property type="entry name" value="Lysozyme-like_dom_sf"/>
</dbReference>
<comment type="similarity">
    <text evidence="1">Belongs to the virb1 family.</text>
</comment>
<comment type="caution">
    <text evidence="4">The sequence shown here is derived from an EMBL/GenBank/DDBJ whole genome shotgun (WGS) entry which is preliminary data.</text>
</comment>
<evidence type="ECO:0000259" key="3">
    <source>
        <dbReference type="Pfam" id="PF01464"/>
    </source>
</evidence>
<keyword evidence="5" id="KW-1185">Reference proteome</keyword>
<dbReference type="Pfam" id="PF01464">
    <property type="entry name" value="SLT"/>
    <property type="match status" value="1"/>
</dbReference>
<protein>
    <recommendedName>
        <fullName evidence="3">Transglycosylase SLT domain-containing protein</fullName>
    </recommendedName>
</protein>
<sequence length="255" mass="27466">MEAPPVETVNPASNGWLEVYNDRLERMNSAEDEALRAHFEAEVNLIKLTLAQMGITPEGTPPGSNGAEITEGEEDPLDPPYEPPGRKPPNDETYGGGGEFSGTFPPVLEPYRDIIMEAAAQTGVPPELLAAQILQESGGDPNAVSINPQMGTTDRGLMQVSEAVFEGLKQTYPEIFGNRSHDEISTDPELAIMAGAYHMKDLYEQFGDWDVALRGYVSGTNGINVNDAHDSSYSPGTDPNYVTLVNQKLAAIEGA</sequence>
<dbReference type="InterPro" id="IPR008258">
    <property type="entry name" value="Transglycosylase_SLT_dom_1"/>
</dbReference>
<dbReference type="Proteomes" id="UP000602745">
    <property type="component" value="Unassembled WGS sequence"/>
</dbReference>
<name>A0A8J2VRM6_9RHOB</name>
<accession>A0A8J2VRM6</accession>
<evidence type="ECO:0000256" key="1">
    <source>
        <dbReference type="ARBA" id="ARBA00009387"/>
    </source>
</evidence>
<dbReference type="EMBL" id="BMCP01000001">
    <property type="protein sequence ID" value="GGE38029.1"/>
    <property type="molecule type" value="Genomic_DNA"/>
</dbReference>
<gene>
    <name evidence="4" type="ORF">GCM10007276_14330</name>
</gene>
<evidence type="ECO:0000256" key="2">
    <source>
        <dbReference type="SAM" id="MobiDB-lite"/>
    </source>
</evidence>
<dbReference type="RefSeq" id="WP_188408972.1">
    <property type="nucleotide sequence ID" value="NZ_BMCP01000001.1"/>
</dbReference>
<dbReference type="Gene3D" id="1.10.530.10">
    <property type="match status" value="1"/>
</dbReference>
<reference evidence="4" key="1">
    <citation type="journal article" date="2014" name="Int. J. Syst. Evol. Microbiol.">
        <title>Complete genome sequence of Corynebacterium casei LMG S-19264T (=DSM 44701T), isolated from a smear-ripened cheese.</title>
        <authorList>
            <consortium name="US DOE Joint Genome Institute (JGI-PGF)"/>
            <person name="Walter F."/>
            <person name="Albersmeier A."/>
            <person name="Kalinowski J."/>
            <person name="Ruckert C."/>
        </authorList>
    </citation>
    <scope>NUCLEOTIDE SEQUENCE</scope>
    <source>
        <strain evidence="4">CCM 7684</strain>
    </source>
</reference>
<reference evidence="4" key="2">
    <citation type="submission" date="2020-09" db="EMBL/GenBank/DDBJ databases">
        <authorList>
            <person name="Sun Q."/>
            <person name="Sedlacek I."/>
        </authorList>
    </citation>
    <scope>NUCLEOTIDE SEQUENCE</scope>
    <source>
        <strain evidence="4">CCM 7684</strain>
    </source>
</reference>
<proteinExistence type="inferred from homology"/>
<dbReference type="AlphaFoldDB" id="A0A8J2VRM6"/>
<feature type="region of interest" description="Disordered" evidence="2">
    <location>
        <begin position="54"/>
        <end position="103"/>
    </location>
</feature>
<dbReference type="SUPFAM" id="SSF53955">
    <property type="entry name" value="Lysozyme-like"/>
    <property type="match status" value="1"/>
</dbReference>
<evidence type="ECO:0000313" key="4">
    <source>
        <dbReference type="EMBL" id="GGE38029.1"/>
    </source>
</evidence>